<feature type="transmembrane region" description="Helical" evidence="3">
    <location>
        <begin position="82"/>
        <end position="102"/>
    </location>
</feature>
<dbReference type="PANTHER" id="PTHR33222">
    <property type="match status" value="1"/>
</dbReference>
<dbReference type="GO" id="GO:0016020">
    <property type="term" value="C:membrane"/>
    <property type="evidence" value="ECO:0007669"/>
    <property type="project" value="UniProtKB-SubCell"/>
</dbReference>
<keyword evidence="3" id="KW-0812">Transmembrane</keyword>
<dbReference type="AlphaFoldDB" id="A0A2H4ZPZ6"/>
<evidence type="ECO:0000256" key="3">
    <source>
        <dbReference type="SAM" id="Phobius"/>
    </source>
</evidence>
<evidence type="ECO:0000259" key="4">
    <source>
        <dbReference type="Pfam" id="PF14159"/>
    </source>
</evidence>
<name>A0A2H4ZPZ6_9EUKA</name>
<geneLocation type="plastid" evidence="5"/>
<proteinExistence type="predicted"/>
<keyword evidence="3" id="KW-1133">Transmembrane helix</keyword>
<evidence type="ECO:0000313" key="5">
    <source>
        <dbReference type="EMBL" id="AUG32583.1"/>
    </source>
</evidence>
<dbReference type="PANTHER" id="PTHR33222:SF4">
    <property type="entry name" value="PROTEIN CURVATURE THYLAKOID 1A, CHLOROPLASTIC"/>
    <property type="match status" value="1"/>
</dbReference>
<dbReference type="InterPro" id="IPR033344">
    <property type="entry name" value="CURT1"/>
</dbReference>
<gene>
    <name evidence="5" type="ORF">PLO_596</name>
</gene>
<feature type="domain" description="Cyanobacterial aminoacyl-tRNA synthetase CAAD" evidence="4">
    <location>
        <begin position="49"/>
        <end position="127"/>
    </location>
</feature>
<organism evidence="5">
    <name type="scientific">Paulinella longichromatophora</name>
    <dbReference type="NCBI Taxonomy" id="1708747"/>
    <lineage>
        <taxon>Eukaryota</taxon>
        <taxon>Sar</taxon>
        <taxon>Rhizaria</taxon>
        <taxon>Cercozoa</taxon>
        <taxon>Imbricatea</taxon>
        <taxon>Silicofilosea</taxon>
        <taxon>Euglyphida</taxon>
        <taxon>Paulinellidae</taxon>
        <taxon>Paulinella</taxon>
    </lineage>
</organism>
<reference evidence="5" key="1">
    <citation type="submission" date="2017-10" db="EMBL/GenBank/DDBJ databases">
        <title>Paulinella longichromatophora chromatophore genome.</title>
        <authorList>
            <person name="Lhee D."/>
            <person name="Yoon H.S."/>
        </authorList>
    </citation>
    <scope>NUCLEOTIDE SEQUENCE</scope>
</reference>
<dbReference type="Pfam" id="PF14159">
    <property type="entry name" value="CAAD"/>
    <property type="match status" value="1"/>
</dbReference>
<accession>A0A2H4ZPZ6</accession>
<comment type="subcellular location">
    <subcellularLocation>
        <location evidence="1">Membrane</location>
        <topology evidence="1">Multi-pass membrane protein</topology>
    </subcellularLocation>
</comment>
<keyword evidence="5" id="KW-0934">Plastid</keyword>
<feature type="transmembrane region" description="Helical" evidence="3">
    <location>
        <begin position="58"/>
        <end position="76"/>
    </location>
</feature>
<evidence type="ECO:0000256" key="1">
    <source>
        <dbReference type="ARBA" id="ARBA00004141"/>
    </source>
</evidence>
<protein>
    <recommendedName>
        <fullName evidence="4">Cyanobacterial aminoacyl-tRNA synthetase CAAD domain-containing protein</fullName>
    </recommendedName>
</protein>
<sequence>MNDSATEVNNTTAKVESATVGDQDSSSNFSGRYGEVLTNLNKTLDTVDWSQMGRIGKATGILVAVIVAQILIKGVLDTINLLPVIPGLLELLGVIIVGQWSWKNLTTSEKRNAVVGKIQELRKEYLG</sequence>
<keyword evidence="3" id="KW-0472">Membrane</keyword>
<feature type="region of interest" description="Disordered" evidence="2">
    <location>
        <begin position="1"/>
        <end position="29"/>
    </location>
</feature>
<dbReference type="EMBL" id="MG264610">
    <property type="protein sequence ID" value="AUG32583.1"/>
    <property type="molecule type" value="Genomic_DNA"/>
</dbReference>
<dbReference type="GO" id="GO:0009579">
    <property type="term" value="C:thylakoid"/>
    <property type="evidence" value="ECO:0007669"/>
    <property type="project" value="InterPro"/>
</dbReference>
<evidence type="ECO:0000256" key="2">
    <source>
        <dbReference type="SAM" id="MobiDB-lite"/>
    </source>
</evidence>
<dbReference type="InterPro" id="IPR025564">
    <property type="entry name" value="CAAD_dom"/>
</dbReference>